<proteinExistence type="predicted"/>
<accession>A0ACC2EA77</accession>
<keyword evidence="2" id="KW-1185">Reference proteome</keyword>
<organism evidence="1 2">
    <name type="scientific">Diphasiastrum complanatum</name>
    <name type="common">Issler's clubmoss</name>
    <name type="synonym">Lycopodium complanatum</name>
    <dbReference type="NCBI Taxonomy" id="34168"/>
    <lineage>
        <taxon>Eukaryota</taxon>
        <taxon>Viridiplantae</taxon>
        <taxon>Streptophyta</taxon>
        <taxon>Embryophyta</taxon>
        <taxon>Tracheophyta</taxon>
        <taxon>Lycopodiopsida</taxon>
        <taxon>Lycopodiales</taxon>
        <taxon>Lycopodiaceae</taxon>
        <taxon>Lycopodioideae</taxon>
        <taxon>Diphasiastrum</taxon>
    </lineage>
</organism>
<reference evidence="2" key="1">
    <citation type="journal article" date="2024" name="Proc. Natl. Acad. Sci. U.S.A.">
        <title>Extraordinary preservation of gene collinearity over three hundred million years revealed in homosporous lycophytes.</title>
        <authorList>
            <person name="Li C."/>
            <person name="Wickell D."/>
            <person name="Kuo L.Y."/>
            <person name="Chen X."/>
            <person name="Nie B."/>
            <person name="Liao X."/>
            <person name="Peng D."/>
            <person name="Ji J."/>
            <person name="Jenkins J."/>
            <person name="Williams M."/>
            <person name="Shu S."/>
            <person name="Plott C."/>
            <person name="Barry K."/>
            <person name="Rajasekar S."/>
            <person name="Grimwood J."/>
            <person name="Han X."/>
            <person name="Sun S."/>
            <person name="Hou Z."/>
            <person name="He W."/>
            <person name="Dai G."/>
            <person name="Sun C."/>
            <person name="Schmutz J."/>
            <person name="Leebens-Mack J.H."/>
            <person name="Li F.W."/>
            <person name="Wang L."/>
        </authorList>
    </citation>
    <scope>NUCLEOTIDE SEQUENCE [LARGE SCALE GENOMIC DNA]</scope>
    <source>
        <strain evidence="2">cv. PW_Plant_1</strain>
    </source>
</reference>
<sequence length="142" mass="14813">MPAARLPVYDAGPPCVSRAVDAFVRMGMAGVTFGAFMGSYDAVKEGYKGTGRALFVAKSAARNSLGWGMFGGAYMGLNCGLEALRRKRDWVNASAAGAITGAMVASTRSRSGIRVFGTAALFSSIATASEYLRPVQYPPTGL</sequence>
<evidence type="ECO:0000313" key="1">
    <source>
        <dbReference type="EMBL" id="KAJ7563373.1"/>
    </source>
</evidence>
<dbReference type="Proteomes" id="UP001162992">
    <property type="component" value="Chromosome 3"/>
</dbReference>
<gene>
    <name evidence="1" type="ORF">O6H91_03G107500</name>
</gene>
<comment type="caution">
    <text evidence="1">The sequence shown here is derived from an EMBL/GenBank/DDBJ whole genome shotgun (WGS) entry which is preliminary data.</text>
</comment>
<evidence type="ECO:0000313" key="2">
    <source>
        <dbReference type="Proteomes" id="UP001162992"/>
    </source>
</evidence>
<protein>
    <submittedName>
        <fullName evidence="1">Uncharacterized protein</fullName>
    </submittedName>
</protein>
<name>A0ACC2EA77_DIPCM</name>
<dbReference type="EMBL" id="CM055094">
    <property type="protein sequence ID" value="KAJ7563373.1"/>
    <property type="molecule type" value="Genomic_DNA"/>
</dbReference>